<evidence type="ECO:0008006" key="7">
    <source>
        <dbReference type="Google" id="ProtNLM"/>
    </source>
</evidence>
<evidence type="ECO:0000256" key="3">
    <source>
        <dbReference type="ARBA" id="ARBA00023002"/>
    </source>
</evidence>
<keyword evidence="6" id="KW-1185">Reference proteome</keyword>
<comment type="similarity">
    <text evidence="1 4">Belongs to the short-chain dehydrogenases/reductases (SDR) family.</text>
</comment>
<dbReference type="EMBL" id="OX465079">
    <property type="protein sequence ID" value="CAI9274382.1"/>
    <property type="molecule type" value="Genomic_DNA"/>
</dbReference>
<evidence type="ECO:0000313" key="5">
    <source>
        <dbReference type="EMBL" id="CAI9274382.1"/>
    </source>
</evidence>
<dbReference type="Pfam" id="PF00106">
    <property type="entry name" value="adh_short"/>
    <property type="match status" value="2"/>
</dbReference>
<protein>
    <recommendedName>
        <fullName evidence="7">Glucose/ribitol dehydrogenase</fullName>
    </recommendedName>
</protein>
<proteinExistence type="inferred from homology"/>
<organism evidence="5 6">
    <name type="scientific">Lactuca saligna</name>
    <name type="common">Willowleaf lettuce</name>
    <dbReference type="NCBI Taxonomy" id="75948"/>
    <lineage>
        <taxon>Eukaryota</taxon>
        <taxon>Viridiplantae</taxon>
        <taxon>Streptophyta</taxon>
        <taxon>Embryophyta</taxon>
        <taxon>Tracheophyta</taxon>
        <taxon>Spermatophyta</taxon>
        <taxon>Magnoliopsida</taxon>
        <taxon>eudicotyledons</taxon>
        <taxon>Gunneridae</taxon>
        <taxon>Pentapetalae</taxon>
        <taxon>asterids</taxon>
        <taxon>campanulids</taxon>
        <taxon>Asterales</taxon>
        <taxon>Asteraceae</taxon>
        <taxon>Cichorioideae</taxon>
        <taxon>Cichorieae</taxon>
        <taxon>Lactucinae</taxon>
        <taxon>Lactuca</taxon>
    </lineage>
</organism>
<keyword evidence="3" id="KW-0560">Oxidoreductase</keyword>
<dbReference type="InterPro" id="IPR036291">
    <property type="entry name" value="NAD(P)-bd_dom_sf"/>
</dbReference>
<evidence type="ECO:0000256" key="1">
    <source>
        <dbReference type="ARBA" id="ARBA00006484"/>
    </source>
</evidence>
<sequence length="367" mass="40916">MFSRSDFSDSLGEDKGVGGGWVEDYRKKRYSSNVVMFDFFSSKVILGGCFNMVSSWVLPSYASSYTDCTTMEDKRCALVTGGNKGIGFEICRQLASNGIKVVLTDRDESLGAKVVQQLNVSGFPDVVFHQLDIKDPVSISRTVDFVKAHFKKLDILVNNAGHMGIIILNEEKFRAGEGFVQVLDEKAHLLTDILKQSYELAEECIKTNYYGTKAVTKAFLPLLQLSNSPRIVNITSSYGELSFIHNEKVRNELRDMKNVTEERVDEITGWFLRDLKASKLEENGWPLTVSAYKVSKAAINAYTRLMAKEYPKMLINCVHPGYVITDMSAQTGYITPEEGAKAPVMVALLPNDGPSGKYFSQLEISQV</sequence>
<dbReference type="SUPFAM" id="SSF51735">
    <property type="entry name" value="NAD(P)-binding Rossmann-fold domains"/>
    <property type="match status" value="1"/>
</dbReference>
<dbReference type="Proteomes" id="UP001177003">
    <property type="component" value="Chromosome 3"/>
</dbReference>
<evidence type="ECO:0000256" key="4">
    <source>
        <dbReference type="RuleBase" id="RU000363"/>
    </source>
</evidence>
<dbReference type="AlphaFoldDB" id="A0AA35YI72"/>
<gene>
    <name evidence="5" type="ORF">LSALG_LOCUS14464</name>
</gene>
<dbReference type="GO" id="GO:0016020">
    <property type="term" value="C:membrane"/>
    <property type="evidence" value="ECO:0007669"/>
    <property type="project" value="TreeGrafter"/>
</dbReference>
<dbReference type="CDD" id="cd05324">
    <property type="entry name" value="carb_red_PTCR-like_SDR_c"/>
    <property type="match status" value="1"/>
</dbReference>
<name>A0AA35YI72_LACSI</name>
<evidence type="ECO:0000313" key="6">
    <source>
        <dbReference type="Proteomes" id="UP001177003"/>
    </source>
</evidence>
<dbReference type="Gene3D" id="3.40.50.720">
    <property type="entry name" value="NAD(P)-binding Rossmann-like Domain"/>
    <property type="match status" value="1"/>
</dbReference>
<accession>A0AA35YI72</accession>
<dbReference type="PRINTS" id="PR00080">
    <property type="entry name" value="SDRFAMILY"/>
</dbReference>
<dbReference type="PANTHER" id="PTHR43490:SF135">
    <property type="entry name" value="OS02G0640800 PROTEIN"/>
    <property type="match status" value="1"/>
</dbReference>
<dbReference type="PANTHER" id="PTHR43490">
    <property type="entry name" value="(+)-NEOMENTHOL DEHYDROGENASE"/>
    <property type="match status" value="1"/>
</dbReference>
<keyword evidence="2" id="KW-0521">NADP</keyword>
<dbReference type="PRINTS" id="PR00081">
    <property type="entry name" value="GDHRDH"/>
</dbReference>
<dbReference type="InterPro" id="IPR002347">
    <property type="entry name" value="SDR_fam"/>
</dbReference>
<evidence type="ECO:0000256" key="2">
    <source>
        <dbReference type="ARBA" id="ARBA00022857"/>
    </source>
</evidence>
<reference evidence="5" key="1">
    <citation type="submission" date="2023-04" db="EMBL/GenBank/DDBJ databases">
        <authorList>
            <person name="Vijverberg K."/>
            <person name="Xiong W."/>
            <person name="Schranz E."/>
        </authorList>
    </citation>
    <scope>NUCLEOTIDE SEQUENCE</scope>
</reference>
<dbReference type="InterPro" id="IPR045313">
    <property type="entry name" value="CBR1-like"/>
</dbReference>
<dbReference type="GO" id="GO:0016616">
    <property type="term" value="F:oxidoreductase activity, acting on the CH-OH group of donors, NAD or NADP as acceptor"/>
    <property type="evidence" value="ECO:0007669"/>
    <property type="project" value="InterPro"/>
</dbReference>